<accession>A0A6A5VW22</accession>
<feature type="transmembrane region" description="Helical" evidence="1">
    <location>
        <begin position="44"/>
        <end position="64"/>
    </location>
</feature>
<evidence type="ECO:0000313" key="3">
    <source>
        <dbReference type="Proteomes" id="UP000799779"/>
    </source>
</evidence>
<dbReference type="AlphaFoldDB" id="A0A6A5VW22"/>
<protein>
    <submittedName>
        <fullName evidence="2">Uncharacterized protein</fullName>
    </submittedName>
</protein>
<gene>
    <name evidence="2" type="ORF">P154DRAFT_57847</name>
</gene>
<evidence type="ECO:0000256" key="1">
    <source>
        <dbReference type="SAM" id="Phobius"/>
    </source>
</evidence>
<keyword evidence="1" id="KW-1133">Transmembrane helix</keyword>
<reference evidence="2" key="1">
    <citation type="journal article" date="2020" name="Stud. Mycol.">
        <title>101 Dothideomycetes genomes: a test case for predicting lifestyles and emergence of pathogens.</title>
        <authorList>
            <person name="Haridas S."/>
            <person name="Albert R."/>
            <person name="Binder M."/>
            <person name="Bloem J."/>
            <person name="Labutti K."/>
            <person name="Salamov A."/>
            <person name="Andreopoulos B."/>
            <person name="Baker S."/>
            <person name="Barry K."/>
            <person name="Bills G."/>
            <person name="Bluhm B."/>
            <person name="Cannon C."/>
            <person name="Castanera R."/>
            <person name="Culley D."/>
            <person name="Daum C."/>
            <person name="Ezra D."/>
            <person name="Gonzalez J."/>
            <person name="Henrissat B."/>
            <person name="Kuo A."/>
            <person name="Liang C."/>
            <person name="Lipzen A."/>
            <person name="Lutzoni F."/>
            <person name="Magnuson J."/>
            <person name="Mondo S."/>
            <person name="Nolan M."/>
            <person name="Ohm R."/>
            <person name="Pangilinan J."/>
            <person name="Park H.-J."/>
            <person name="Ramirez L."/>
            <person name="Alfaro M."/>
            <person name="Sun H."/>
            <person name="Tritt A."/>
            <person name="Yoshinaga Y."/>
            <person name="Zwiers L.-H."/>
            <person name="Turgeon B."/>
            <person name="Goodwin S."/>
            <person name="Spatafora J."/>
            <person name="Crous P."/>
            <person name="Grigoriev I."/>
        </authorList>
    </citation>
    <scope>NUCLEOTIDE SEQUENCE</scope>
    <source>
        <strain evidence="2">CBS 123094</strain>
    </source>
</reference>
<dbReference type="EMBL" id="ML977688">
    <property type="protein sequence ID" value="KAF1993733.1"/>
    <property type="molecule type" value="Genomic_DNA"/>
</dbReference>
<dbReference type="Proteomes" id="UP000799779">
    <property type="component" value="Unassembled WGS sequence"/>
</dbReference>
<keyword evidence="3" id="KW-1185">Reference proteome</keyword>
<feature type="transmembrane region" description="Helical" evidence="1">
    <location>
        <begin position="20"/>
        <end position="37"/>
    </location>
</feature>
<evidence type="ECO:0000313" key="2">
    <source>
        <dbReference type="EMBL" id="KAF1993733.1"/>
    </source>
</evidence>
<name>A0A6A5VW22_9PLEO</name>
<sequence length="74" mass="8416">MPYPPTANRQSQTQPPLHFMYHIFTLYILTQSHLPWLNLVYGQFSLLHCICIACFCFLVLVVWLEGVCSGAGSV</sequence>
<keyword evidence="1" id="KW-0812">Transmembrane</keyword>
<proteinExistence type="predicted"/>
<organism evidence="2 3">
    <name type="scientific">Amniculicola lignicola CBS 123094</name>
    <dbReference type="NCBI Taxonomy" id="1392246"/>
    <lineage>
        <taxon>Eukaryota</taxon>
        <taxon>Fungi</taxon>
        <taxon>Dikarya</taxon>
        <taxon>Ascomycota</taxon>
        <taxon>Pezizomycotina</taxon>
        <taxon>Dothideomycetes</taxon>
        <taxon>Pleosporomycetidae</taxon>
        <taxon>Pleosporales</taxon>
        <taxon>Amniculicolaceae</taxon>
        <taxon>Amniculicola</taxon>
    </lineage>
</organism>
<keyword evidence="1" id="KW-0472">Membrane</keyword>